<dbReference type="Gene3D" id="3.30.70.100">
    <property type="match status" value="1"/>
</dbReference>
<dbReference type="InterPro" id="IPR036163">
    <property type="entry name" value="HMA_dom_sf"/>
</dbReference>
<accession>A0A1B8TP62</accession>
<organism evidence="2 3">
    <name type="scientific">Polaribacter vadi</name>
    <dbReference type="NCBI Taxonomy" id="1774273"/>
    <lineage>
        <taxon>Bacteria</taxon>
        <taxon>Pseudomonadati</taxon>
        <taxon>Bacteroidota</taxon>
        <taxon>Flavobacteriia</taxon>
        <taxon>Flavobacteriales</taxon>
        <taxon>Flavobacteriaceae</taxon>
    </lineage>
</organism>
<dbReference type="Proteomes" id="UP000092584">
    <property type="component" value="Unassembled WGS sequence"/>
</dbReference>
<feature type="domain" description="HMA" evidence="1">
    <location>
        <begin position="38"/>
        <end position="96"/>
    </location>
</feature>
<gene>
    <name evidence="2" type="ORF">LPB3_15590</name>
</gene>
<evidence type="ECO:0000259" key="1">
    <source>
        <dbReference type="Pfam" id="PF00403"/>
    </source>
</evidence>
<comment type="caution">
    <text evidence="2">The sequence shown here is derived from an EMBL/GenBank/DDBJ whole genome shotgun (WGS) entry which is preliminary data.</text>
</comment>
<dbReference type="SUPFAM" id="SSF55008">
    <property type="entry name" value="HMA, heavy metal-associated domain"/>
    <property type="match status" value="1"/>
</dbReference>
<dbReference type="KEGG" id="pob:LPB03_13715"/>
<evidence type="ECO:0000313" key="2">
    <source>
        <dbReference type="EMBL" id="OBY61441.1"/>
    </source>
</evidence>
<protein>
    <submittedName>
        <fullName evidence="2">Metal transporter</fullName>
    </submittedName>
</protein>
<dbReference type="Pfam" id="PF00403">
    <property type="entry name" value="HMA"/>
    <property type="match status" value="1"/>
</dbReference>
<keyword evidence="3" id="KW-1185">Reference proteome</keyword>
<dbReference type="STRING" id="1774273.LPB03_13715"/>
<dbReference type="EMBL" id="LSFM01000026">
    <property type="protein sequence ID" value="OBY61441.1"/>
    <property type="molecule type" value="Genomic_DNA"/>
</dbReference>
<name>A0A1B8TP62_9FLAO</name>
<dbReference type="GO" id="GO:0046872">
    <property type="term" value="F:metal ion binding"/>
    <property type="evidence" value="ECO:0007669"/>
    <property type="project" value="InterPro"/>
</dbReference>
<reference evidence="3" key="1">
    <citation type="submission" date="2016-02" db="EMBL/GenBank/DDBJ databases">
        <authorList>
            <person name="Shin S.-K."/>
            <person name="Yi H."/>
            <person name="Kim E."/>
        </authorList>
    </citation>
    <scope>NUCLEOTIDE SEQUENCE [LARGE SCALE GENOMIC DNA]</scope>
    <source>
        <strain evidence="3">LPB0003</strain>
    </source>
</reference>
<proteinExistence type="predicted"/>
<sequence length="142" mass="16250">MKKSIKMKKIFITLIVILVGFTIQAQEIKKDKNAKVSIKVDGICGMCKKRIETAALKTKGVKFALWSPTTHQLNLIMDERKTDLKAIQDNILDVGHDILLEDDKKIIAKDEAYNSVHPCCKYRDEEIIKTHEGELKKVKKQE</sequence>
<evidence type="ECO:0000313" key="3">
    <source>
        <dbReference type="Proteomes" id="UP000092584"/>
    </source>
</evidence>
<dbReference type="InterPro" id="IPR006121">
    <property type="entry name" value="HMA_dom"/>
</dbReference>
<dbReference type="AlphaFoldDB" id="A0A1B8TP62"/>